<evidence type="ECO:0000313" key="2">
    <source>
        <dbReference type="EMBL" id="KFP65129.1"/>
    </source>
</evidence>
<feature type="signal peptide" evidence="1">
    <location>
        <begin position="1"/>
        <end position="22"/>
    </location>
</feature>
<organism evidence="2 3">
    <name type="scientific">Cariama cristata</name>
    <name type="common">Red-legged seriema</name>
    <dbReference type="NCBI Taxonomy" id="54380"/>
    <lineage>
        <taxon>Eukaryota</taxon>
        <taxon>Metazoa</taxon>
        <taxon>Chordata</taxon>
        <taxon>Craniata</taxon>
        <taxon>Vertebrata</taxon>
        <taxon>Euteleostomi</taxon>
        <taxon>Archelosauria</taxon>
        <taxon>Archosauria</taxon>
        <taxon>Dinosauria</taxon>
        <taxon>Saurischia</taxon>
        <taxon>Theropoda</taxon>
        <taxon>Coelurosauria</taxon>
        <taxon>Aves</taxon>
        <taxon>Neognathae</taxon>
        <taxon>Neoaves</taxon>
        <taxon>Telluraves</taxon>
        <taxon>Australaves</taxon>
        <taxon>Cariamiformes</taxon>
        <taxon>Cariamidae</taxon>
        <taxon>Cariama</taxon>
    </lineage>
</organism>
<feature type="chain" id="PRO_5001878387" evidence="1">
    <location>
        <begin position="23"/>
        <end position="62"/>
    </location>
</feature>
<name>A0A091M3A6_CARIC</name>
<dbReference type="EMBL" id="KK517077">
    <property type="protein sequence ID" value="KFP65129.1"/>
    <property type="molecule type" value="Genomic_DNA"/>
</dbReference>
<reference evidence="2 3" key="1">
    <citation type="submission" date="2014-04" db="EMBL/GenBank/DDBJ databases">
        <title>Genome evolution of avian class.</title>
        <authorList>
            <person name="Zhang G."/>
            <person name="Li C."/>
        </authorList>
    </citation>
    <scope>NUCLEOTIDE SEQUENCE [LARGE SCALE GENOMIC DNA]</scope>
    <source>
        <strain evidence="2">BGI_N322</strain>
    </source>
</reference>
<accession>A0A091M3A6</accession>
<dbReference type="Proteomes" id="UP000054116">
    <property type="component" value="Unassembled WGS sequence"/>
</dbReference>
<sequence>MRVFCAVFAVLLLFSLATPGHGQAKGGCNGYCSYICAKRDEWSFSESCRKMYCCTPPPKKGK</sequence>
<proteinExistence type="predicted"/>
<protein>
    <submittedName>
        <fullName evidence="2">Small basic protein 1</fullName>
    </submittedName>
</protein>
<gene>
    <name evidence="2" type="ORF">N322_00617</name>
</gene>
<evidence type="ECO:0000313" key="3">
    <source>
        <dbReference type="Proteomes" id="UP000054116"/>
    </source>
</evidence>
<dbReference type="Gene3D" id="3.10.360.10">
    <property type="entry name" value="Antimicrobial Peptide, Beta-defensin 2, Chain A"/>
    <property type="match status" value="1"/>
</dbReference>
<evidence type="ECO:0000256" key="1">
    <source>
        <dbReference type="SAM" id="SignalP"/>
    </source>
</evidence>
<keyword evidence="1" id="KW-0732">Signal</keyword>
<dbReference type="AlphaFoldDB" id="A0A091M3A6"/>
<keyword evidence="3" id="KW-1185">Reference proteome</keyword>